<dbReference type="InterPro" id="IPR020103">
    <property type="entry name" value="PsdUridine_synth_cat_dom_sf"/>
</dbReference>
<dbReference type="PIRSF" id="PIRSF001430">
    <property type="entry name" value="tRNA_psdUrid_synth"/>
    <property type="match status" value="1"/>
</dbReference>
<evidence type="ECO:0000313" key="10">
    <source>
        <dbReference type="Proteomes" id="UP000030856"/>
    </source>
</evidence>
<dbReference type="Pfam" id="PF01416">
    <property type="entry name" value="PseudoU_synth_1"/>
    <property type="match status" value="2"/>
</dbReference>
<organism evidence="9 10">
    <name type="scientific">Solemya velum gill symbiont</name>
    <dbReference type="NCBI Taxonomy" id="2340"/>
    <lineage>
        <taxon>Bacteria</taxon>
        <taxon>Pseudomonadati</taxon>
        <taxon>Pseudomonadota</taxon>
        <taxon>Gammaproteobacteria</taxon>
        <taxon>sulfur-oxidizing symbionts</taxon>
    </lineage>
</organism>
<dbReference type="EMBL" id="JRAA01000003">
    <property type="protein sequence ID" value="KHF24195.1"/>
    <property type="molecule type" value="Genomic_DNA"/>
</dbReference>
<dbReference type="RefSeq" id="WP_043118253.1">
    <property type="nucleotide sequence ID" value="NZ_JRAA01000003.1"/>
</dbReference>
<evidence type="ECO:0000256" key="3">
    <source>
        <dbReference type="ARBA" id="ARBA00023235"/>
    </source>
</evidence>
<dbReference type="InterPro" id="IPR020094">
    <property type="entry name" value="TruA/RsuA/RluB/E/F_N"/>
</dbReference>
<feature type="active site" description="Nucleophile" evidence="4 5">
    <location>
        <position position="51"/>
    </location>
</feature>
<accession>A0A0B0H4Y0</accession>
<comment type="catalytic activity">
    <reaction evidence="4 7">
        <text>uridine(38/39/40) in tRNA = pseudouridine(38/39/40) in tRNA</text>
        <dbReference type="Rhea" id="RHEA:22376"/>
        <dbReference type="Rhea" id="RHEA-COMP:10085"/>
        <dbReference type="Rhea" id="RHEA-COMP:10087"/>
        <dbReference type="ChEBI" id="CHEBI:65314"/>
        <dbReference type="ChEBI" id="CHEBI:65315"/>
        <dbReference type="EC" id="5.4.99.12"/>
    </reaction>
</comment>
<sequence>MRIALGVEYDGTRFHGWQLQDGVRTVQGVVEKALASVADHPLRVHCAGRTDAGVHAVEQVIHFDTHSQRLPKAWVLGSNANLPDDVNILWAQEMPDDSFHARFSAIGRCYRYFILNRNSRSALLAGRATWVHRPLDVEPMQIAANALLGTHDFSSYRALGCQAKSPVRTLHRLDVSRRGDLIELRVEANAFLHHMVRNLAGVLIAIGKGDADTGWAQDILEMKDRTRGGVTAPPGGLYFNRVNYPDQFVLPHIAERHPFTD</sequence>
<keyword evidence="10" id="KW-1185">Reference proteome</keyword>
<name>A0A0B0H4Y0_SOVGS</name>
<dbReference type="eggNOG" id="COG0101">
    <property type="taxonomic scope" value="Bacteria"/>
</dbReference>
<feature type="domain" description="Pseudouridine synthase I TruA alpha/beta" evidence="8">
    <location>
        <begin position="143"/>
        <end position="245"/>
    </location>
</feature>
<dbReference type="PANTHER" id="PTHR11142:SF0">
    <property type="entry name" value="TRNA PSEUDOURIDINE SYNTHASE-LIKE 1"/>
    <property type="match status" value="1"/>
</dbReference>
<dbReference type="Gene3D" id="3.30.70.580">
    <property type="entry name" value="Pseudouridine synthase I, catalytic domain, N-terminal subdomain"/>
    <property type="match status" value="1"/>
</dbReference>
<dbReference type="GO" id="GO:0003723">
    <property type="term" value="F:RNA binding"/>
    <property type="evidence" value="ECO:0007669"/>
    <property type="project" value="InterPro"/>
</dbReference>
<feature type="binding site" evidence="4 6">
    <location>
        <position position="110"/>
    </location>
    <ligand>
        <name>substrate</name>
    </ligand>
</feature>
<dbReference type="InterPro" id="IPR020095">
    <property type="entry name" value="PsdUridine_synth_TruA_C"/>
</dbReference>
<comment type="similarity">
    <text evidence="1 4 7">Belongs to the tRNA pseudouridine synthase TruA family.</text>
</comment>
<dbReference type="InterPro" id="IPR020097">
    <property type="entry name" value="PsdUridine_synth_TruA_a/b_dom"/>
</dbReference>
<evidence type="ECO:0000256" key="5">
    <source>
        <dbReference type="PIRSR" id="PIRSR001430-1"/>
    </source>
</evidence>
<keyword evidence="2 4" id="KW-0819">tRNA processing</keyword>
<dbReference type="FunFam" id="3.30.70.580:FF:000001">
    <property type="entry name" value="tRNA pseudouridine synthase A"/>
    <property type="match status" value="1"/>
</dbReference>
<dbReference type="HAMAP" id="MF_00171">
    <property type="entry name" value="TruA"/>
    <property type="match status" value="1"/>
</dbReference>
<gene>
    <name evidence="4" type="primary">truA</name>
    <name evidence="9" type="ORF">JV46_26440</name>
</gene>
<dbReference type="InterPro" id="IPR001406">
    <property type="entry name" value="PsdUridine_synth_TruA"/>
</dbReference>
<comment type="caution">
    <text evidence="4">Lacks conserved residue(s) required for the propagation of feature annotation.</text>
</comment>
<protein>
    <recommendedName>
        <fullName evidence="4">tRNA pseudouridine synthase A</fullName>
        <ecNumber evidence="4">5.4.99.12</ecNumber>
    </recommendedName>
    <alternativeName>
        <fullName evidence="4">tRNA pseudouridine(38-40) synthase</fullName>
    </alternativeName>
    <alternativeName>
        <fullName evidence="4">tRNA pseudouridylate synthase I</fullName>
    </alternativeName>
    <alternativeName>
        <fullName evidence="4">tRNA-uridine isomerase I</fullName>
    </alternativeName>
</protein>
<evidence type="ECO:0000256" key="7">
    <source>
        <dbReference type="RuleBase" id="RU003792"/>
    </source>
</evidence>
<dbReference type="PATRIC" id="fig|2340.3.peg.2274"/>
<evidence type="ECO:0000256" key="1">
    <source>
        <dbReference type="ARBA" id="ARBA00009375"/>
    </source>
</evidence>
<feature type="domain" description="Pseudouridine synthase I TruA alpha/beta" evidence="8">
    <location>
        <begin position="8"/>
        <end position="103"/>
    </location>
</feature>
<keyword evidence="3 4" id="KW-0413">Isomerase</keyword>
<comment type="function">
    <text evidence="4">Formation of pseudouridine at positions 38, 39 and 40 in the anticodon stem and loop of transfer RNAs.</text>
</comment>
<dbReference type="GO" id="GO:0160147">
    <property type="term" value="F:tRNA pseudouridine(38-40) synthase activity"/>
    <property type="evidence" value="ECO:0007669"/>
    <property type="project" value="UniProtKB-EC"/>
</dbReference>
<proteinExistence type="inferred from homology"/>
<dbReference type="NCBIfam" id="TIGR00071">
    <property type="entry name" value="hisT_truA"/>
    <property type="match status" value="1"/>
</dbReference>
<evidence type="ECO:0000259" key="8">
    <source>
        <dbReference type="Pfam" id="PF01416"/>
    </source>
</evidence>
<comment type="subunit">
    <text evidence="4">Homodimer.</text>
</comment>
<evidence type="ECO:0000256" key="4">
    <source>
        <dbReference type="HAMAP-Rule" id="MF_00171"/>
    </source>
</evidence>
<dbReference type="EC" id="5.4.99.12" evidence="4"/>
<dbReference type="GO" id="GO:0031119">
    <property type="term" value="P:tRNA pseudouridine synthesis"/>
    <property type="evidence" value="ECO:0007669"/>
    <property type="project" value="UniProtKB-UniRule"/>
</dbReference>
<evidence type="ECO:0000256" key="6">
    <source>
        <dbReference type="PIRSR" id="PIRSR001430-2"/>
    </source>
</evidence>
<dbReference type="CDD" id="cd02570">
    <property type="entry name" value="PseudoU_synth_EcTruA"/>
    <property type="match status" value="1"/>
</dbReference>
<reference evidence="9 10" key="1">
    <citation type="journal article" date="2014" name="BMC Genomics">
        <title>The genome of the intracellular bacterium of the coastal bivalve, Solemya velum: a blueprint for thriving in and out of symbiosis.</title>
        <authorList>
            <person name="Dmytrenko O."/>
            <person name="Russell S.L."/>
            <person name="Loo W.T."/>
            <person name="Fontanez K.M."/>
            <person name="Liao L."/>
            <person name="Roeselers G."/>
            <person name="Sharma R."/>
            <person name="Stewart F.J."/>
            <person name="Newton I.L."/>
            <person name="Woyke T."/>
            <person name="Wu D."/>
            <person name="Lang J.M."/>
            <person name="Eisen J.A."/>
            <person name="Cavanaugh C.M."/>
        </authorList>
    </citation>
    <scope>NUCLEOTIDE SEQUENCE [LARGE SCALE GENOMIC DNA]</scope>
    <source>
        <strain evidence="9 10">WH</strain>
    </source>
</reference>
<evidence type="ECO:0000256" key="2">
    <source>
        <dbReference type="ARBA" id="ARBA00022694"/>
    </source>
</evidence>
<dbReference type="AlphaFoldDB" id="A0A0B0H4Y0"/>
<dbReference type="PANTHER" id="PTHR11142">
    <property type="entry name" value="PSEUDOURIDYLATE SYNTHASE"/>
    <property type="match status" value="1"/>
</dbReference>
<dbReference type="Proteomes" id="UP000030856">
    <property type="component" value="Unassembled WGS sequence"/>
</dbReference>
<dbReference type="STRING" id="2340.JV46_26440"/>
<dbReference type="SUPFAM" id="SSF55120">
    <property type="entry name" value="Pseudouridine synthase"/>
    <property type="match status" value="1"/>
</dbReference>
<dbReference type="Gene3D" id="3.30.70.660">
    <property type="entry name" value="Pseudouridine synthase I, catalytic domain, C-terminal subdomain"/>
    <property type="match status" value="1"/>
</dbReference>
<dbReference type="OrthoDB" id="9811823at2"/>
<evidence type="ECO:0000313" key="9">
    <source>
        <dbReference type="EMBL" id="KHF24195.1"/>
    </source>
</evidence>
<comment type="caution">
    <text evidence="9">The sequence shown here is derived from an EMBL/GenBank/DDBJ whole genome shotgun (WGS) entry which is preliminary data.</text>
</comment>